<evidence type="ECO:0000256" key="3">
    <source>
        <dbReference type="ARBA" id="ARBA00023242"/>
    </source>
</evidence>
<evidence type="ECO:0000256" key="1">
    <source>
        <dbReference type="ARBA" id="ARBA00004123"/>
    </source>
</evidence>
<comment type="subcellular location">
    <subcellularLocation>
        <location evidence="1">Nucleus</location>
    </subcellularLocation>
</comment>
<dbReference type="Gene3D" id="2.60.40.1260">
    <property type="entry name" value="Lamin Tail domain"/>
    <property type="match status" value="1"/>
</dbReference>
<evidence type="ECO:0000256" key="4">
    <source>
        <dbReference type="SAM" id="MobiDB-lite"/>
    </source>
</evidence>
<protein>
    <submittedName>
        <fullName evidence="5">Uncharacterized protein LOC128384063</fullName>
    </submittedName>
</protein>
<organism evidence="5 6">
    <name type="scientific">Scomber scombrus</name>
    <name type="common">Atlantic mackerel</name>
    <name type="synonym">Scomber vernalis</name>
    <dbReference type="NCBI Taxonomy" id="13677"/>
    <lineage>
        <taxon>Eukaryota</taxon>
        <taxon>Metazoa</taxon>
        <taxon>Chordata</taxon>
        <taxon>Craniata</taxon>
        <taxon>Vertebrata</taxon>
        <taxon>Euteleostomi</taxon>
        <taxon>Actinopterygii</taxon>
        <taxon>Neopterygii</taxon>
        <taxon>Teleostei</taxon>
        <taxon>Neoteleostei</taxon>
        <taxon>Acanthomorphata</taxon>
        <taxon>Pelagiaria</taxon>
        <taxon>Scombriformes</taxon>
        <taxon>Scombridae</taxon>
        <taxon>Scomber</taxon>
    </lineage>
</organism>
<dbReference type="GO" id="GO:0006998">
    <property type="term" value="P:nuclear envelope organization"/>
    <property type="evidence" value="ECO:0007669"/>
    <property type="project" value="TreeGrafter"/>
</dbReference>
<comment type="caution">
    <text evidence="5">The sequence shown here is derived from an EMBL/GenBank/DDBJ whole genome shotgun (WGS) entry which is preliminary data.</text>
</comment>
<evidence type="ECO:0000313" key="6">
    <source>
        <dbReference type="Proteomes" id="UP001314229"/>
    </source>
</evidence>
<proteinExistence type="predicted"/>
<dbReference type="GO" id="GO:0005652">
    <property type="term" value="C:nuclear lamina"/>
    <property type="evidence" value="ECO:0007669"/>
    <property type="project" value="TreeGrafter"/>
</dbReference>
<evidence type="ECO:0000313" key="5">
    <source>
        <dbReference type="EMBL" id="CAK6976827.1"/>
    </source>
</evidence>
<dbReference type="GO" id="GO:0031507">
    <property type="term" value="P:heterochromatin formation"/>
    <property type="evidence" value="ECO:0007669"/>
    <property type="project" value="TreeGrafter"/>
</dbReference>
<accession>A0AAV1PXZ2</accession>
<dbReference type="InterPro" id="IPR036415">
    <property type="entry name" value="Lamin_tail_dom_sf"/>
</dbReference>
<dbReference type="GO" id="GO:0005200">
    <property type="term" value="F:structural constituent of cytoskeleton"/>
    <property type="evidence" value="ECO:0007669"/>
    <property type="project" value="TreeGrafter"/>
</dbReference>
<sequence length="223" mass="25563">MKLSTHLAVETSRSCWNDTEGSQNKSKSDDPESQCLNYDPDGPTVSQAVSNDKQEGPIVSPAVSEQNKVTDSREAGGDEIDAENSQDLQKEIQTLKGELEKKKEELKKKKQAELLKEKQNRENSEREVKDLKNQVESTLKKDLKLEGWRLRVKLNDENPIMFTFEESFTLRAERRVTIWVPGFVTHPSPSDLVWKDLNRWNKGDKLIVELINCHEEIVKTTKV</sequence>
<dbReference type="GO" id="GO:0007097">
    <property type="term" value="P:nuclear migration"/>
    <property type="evidence" value="ECO:0007669"/>
    <property type="project" value="TreeGrafter"/>
</dbReference>
<dbReference type="GO" id="GO:0090435">
    <property type="term" value="P:protein localization to nuclear envelope"/>
    <property type="evidence" value="ECO:0007669"/>
    <property type="project" value="TreeGrafter"/>
</dbReference>
<reference evidence="5 6" key="1">
    <citation type="submission" date="2024-01" db="EMBL/GenBank/DDBJ databases">
        <authorList>
            <person name="Alioto T."/>
            <person name="Alioto T."/>
            <person name="Gomez Garrido J."/>
        </authorList>
    </citation>
    <scope>NUCLEOTIDE SEQUENCE [LARGE SCALE GENOMIC DNA]</scope>
</reference>
<keyword evidence="6" id="KW-1185">Reference proteome</keyword>
<dbReference type="AlphaFoldDB" id="A0AAV1PXZ2"/>
<evidence type="ECO:0000256" key="2">
    <source>
        <dbReference type="ARBA" id="ARBA00023054"/>
    </source>
</evidence>
<keyword evidence="2" id="KW-0175">Coiled coil</keyword>
<dbReference type="Proteomes" id="UP001314229">
    <property type="component" value="Unassembled WGS sequence"/>
</dbReference>
<dbReference type="PANTHER" id="PTHR45721">
    <property type="entry name" value="LAMIN DM0-RELATED"/>
    <property type="match status" value="1"/>
</dbReference>
<feature type="compositionally biased region" description="Polar residues" evidence="4">
    <location>
        <begin position="11"/>
        <end position="25"/>
    </location>
</feature>
<name>A0AAV1PXZ2_SCOSC</name>
<dbReference type="GO" id="GO:0051664">
    <property type="term" value="P:nuclear pore localization"/>
    <property type="evidence" value="ECO:0007669"/>
    <property type="project" value="TreeGrafter"/>
</dbReference>
<feature type="region of interest" description="Disordered" evidence="4">
    <location>
        <begin position="1"/>
        <end position="88"/>
    </location>
</feature>
<gene>
    <name evidence="5" type="ORF">FSCOSCO3_A015077</name>
</gene>
<dbReference type="EMBL" id="CAWUFR010000367">
    <property type="protein sequence ID" value="CAK6976827.1"/>
    <property type="molecule type" value="Genomic_DNA"/>
</dbReference>
<keyword evidence="3" id="KW-0539">Nucleus</keyword>
<dbReference type="SUPFAM" id="SSF74853">
    <property type="entry name" value="Lamin A/C globular tail domain"/>
    <property type="match status" value="1"/>
</dbReference>
<dbReference type="PANTHER" id="PTHR45721:SF11">
    <property type="entry name" value="LAMIN DM0-RELATED"/>
    <property type="match status" value="1"/>
</dbReference>